<dbReference type="Proteomes" id="UP000183315">
    <property type="component" value="Unassembled WGS sequence"/>
</dbReference>
<gene>
    <name evidence="3" type="ORF">SAMN05421637_0361</name>
</gene>
<dbReference type="GO" id="GO:0016491">
    <property type="term" value="F:oxidoreductase activity"/>
    <property type="evidence" value="ECO:0007669"/>
    <property type="project" value="InterPro"/>
</dbReference>
<dbReference type="PROSITE" id="PS01148">
    <property type="entry name" value="UPF0033"/>
    <property type="match status" value="1"/>
</dbReference>
<dbReference type="InterPro" id="IPR001455">
    <property type="entry name" value="TusA-like"/>
</dbReference>
<dbReference type="PANTHER" id="PTHR33279">
    <property type="entry name" value="SULFUR CARRIER PROTEIN YEDF-RELATED"/>
    <property type="match status" value="1"/>
</dbReference>
<dbReference type="RefSeq" id="WP_042211902.1">
    <property type="nucleotide sequence ID" value="NZ_BBLU01000001.1"/>
</dbReference>
<dbReference type="InterPro" id="IPR036868">
    <property type="entry name" value="TusA-like_sf"/>
</dbReference>
<dbReference type="STRING" id="1043493.SAMN05421637_0361"/>
<dbReference type="Pfam" id="PF01206">
    <property type="entry name" value="TusA"/>
    <property type="match status" value="1"/>
</dbReference>
<evidence type="ECO:0000313" key="4">
    <source>
        <dbReference type="Proteomes" id="UP000183315"/>
    </source>
</evidence>
<reference evidence="4" key="1">
    <citation type="submission" date="2016-10" db="EMBL/GenBank/DDBJ databases">
        <authorList>
            <person name="Varghese N."/>
        </authorList>
    </citation>
    <scope>NUCLEOTIDE SEQUENCE [LARGE SCALE GENOMIC DNA]</scope>
    <source>
        <strain evidence="4">DSM 24868</strain>
    </source>
</reference>
<name>A0A1H6UD19_9MICO</name>
<proteinExistence type="inferred from homology"/>
<dbReference type="PANTHER" id="PTHR33279:SF6">
    <property type="entry name" value="SULFUR CARRIER PROTEIN YEDF-RELATED"/>
    <property type="match status" value="1"/>
</dbReference>
<sequence length="85" mass="8676">MSADQAAAADASDVTVDATGLLCPLPIIELAKAAKGLPAGTAITVLCTDLAARIDVPAWARMTGHEFVGESRTDGEGVALTVRLR</sequence>
<dbReference type="PROSITE" id="PS00059">
    <property type="entry name" value="ADH_ZINC"/>
    <property type="match status" value="1"/>
</dbReference>
<dbReference type="EMBL" id="FNZI01000001">
    <property type="protein sequence ID" value="SEI90303.1"/>
    <property type="molecule type" value="Genomic_DNA"/>
</dbReference>
<dbReference type="OrthoDB" id="8636759at2"/>
<dbReference type="GO" id="GO:0008270">
    <property type="term" value="F:zinc ion binding"/>
    <property type="evidence" value="ECO:0007669"/>
    <property type="project" value="InterPro"/>
</dbReference>
<accession>A0A1H6UD19</accession>
<evidence type="ECO:0000313" key="3">
    <source>
        <dbReference type="EMBL" id="SEI90303.1"/>
    </source>
</evidence>
<evidence type="ECO:0000256" key="1">
    <source>
        <dbReference type="ARBA" id="ARBA00008984"/>
    </source>
</evidence>
<organism evidence="3 4">
    <name type="scientific">Demequina mangrovi</name>
    <dbReference type="NCBI Taxonomy" id="1043493"/>
    <lineage>
        <taxon>Bacteria</taxon>
        <taxon>Bacillati</taxon>
        <taxon>Actinomycetota</taxon>
        <taxon>Actinomycetes</taxon>
        <taxon>Micrococcales</taxon>
        <taxon>Demequinaceae</taxon>
        <taxon>Demequina</taxon>
    </lineage>
</organism>
<comment type="similarity">
    <text evidence="1">Belongs to the sulfur carrier protein TusA family.</text>
</comment>
<dbReference type="InterPro" id="IPR002328">
    <property type="entry name" value="ADH_Zn_CS"/>
</dbReference>
<dbReference type="AlphaFoldDB" id="A0A1H6UD19"/>
<dbReference type="CDD" id="cd00291">
    <property type="entry name" value="SirA_YedF_YeeD"/>
    <property type="match status" value="1"/>
</dbReference>
<dbReference type="SUPFAM" id="SSF64307">
    <property type="entry name" value="SirA-like"/>
    <property type="match status" value="1"/>
</dbReference>
<keyword evidence="4" id="KW-1185">Reference proteome</keyword>
<feature type="domain" description="UPF0033" evidence="2">
    <location>
        <begin position="16"/>
        <end position="40"/>
    </location>
</feature>
<evidence type="ECO:0000259" key="2">
    <source>
        <dbReference type="PROSITE" id="PS01148"/>
    </source>
</evidence>
<protein>
    <submittedName>
        <fullName evidence="3">tRNA 2-thiouridine synthesizing protein A</fullName>
    </submittedName>
</protein>
<dbReference type="eggNOG" id="COG0425">
    <property type="taxonomic scope" value="Bacteria"/>
</dbReference>
<dbReference type="Gene3D" id="3.30.110.40">
    <property type="entry name" value="TusA-like domain"/>
    <property type="match status" value="1"/>
</dbReference>